<dbReference type="InterPro" id="IPR000953">
    <property type="entry name" value="Chromo/chromo_shadow_dom"/>
</dbReference>
<dbReference type="PROSITE" id="PS00598">
    <property type="entry name" value="CHROMO_1"/>
    <property type="match status" value="1"/>
</dbReference>
<dbReference type="GO" id="GO:0005634">
    <property type="term" value="C:nucleus"/>
    <property type="evidence" value="ECO:0007669"/>
    <property type="project" value="UniProtKB-SubCell"/>
</dbReference>
<feature type="compositionally biased region" description="Basic residues" evidence="3">
    <location>
        <begin position="85"/>
        <end position="94"/>
    </location>
</feature>
<dbReference type="CDD" id="cd00024">
    <property type="entry name" value="CD_CSD"/>
    <property type="match status" value="1"/>
</dbReference>
<dbReference type="InterPro" id="IPR051219">
    <property type="entry name" value="Heterochromatin_chromo-domain"/>
</dbReference>
<dbReference type="PRINTS" id="PR00504">
    <property type="entry name" value="CHROMODOMAIN"/>
</dbReference>
<comment type="subcellular location">
    <subcellularLocation>
        <location evidence="1">Nucleus</location>
    </subcellularLocation>
</comment>
<proteinExistence type="predicted"/>
<feature type="compositionally biased region" description="Low complexity" evidence="3">
    <location>
        <begin position="13"/>
        <end position="23"/>
    </location>
</feature>
<feature type="region of interest" description="Disordered" evidence="3">
    <location>
        <begin position="1"/>
        <end position="135"/>
    </location>
</feature>
<dbReference type="Gene3D" id="2.40.50.40">
    <property type="match status" value="2"/>
</dbReference>
<dbReference type="SMART" id="SM00298">
    <property type="entry name" value="CHROMO"/>
    <property type="match status" value="2"/>
</dbReference>
<accession>A0AAN9W2T3</accession>
<feature type="region of interest" description="Disordered" evidence="3">
    <location>
        <begin position="304"/>
        <end position="331"/>
    </location>
</feature>
<dbReference type="InterPro" id="IPR023780">
    <property type="entry name" value="Chromo_domain"/>
</dbReference>
<keyword evidence="2" id="KW-0539">Nucleus</keyword>
<dbReference type="PANTHER" id="PTHR22812">
    <property type="entry name" value="CHROMOBOX PROTEIN"/>
    <property type="match status" value="1"/>
</dbReference>
<evidence type="ECO:0000256" key="3">
    <source>
        <dbReference type="SAM" id="MobiDB-lite"/>
    </source>
</evidence>
<reference evidence="5 6" key="1">
    <citation type="submission" date="2024-03" db="EMBL/GenBank/DDBJ databases">
        <title>The genome assembly and annotation of the cricket Gryllus longicercus Weissman &amp; Gray.</title>
        <authorList>
            <person name="Szrajer S."/>
            <person name="Gray D."/>
            <person name="Ylla G."/>
        </authorList>
    </citation>
    <scope>NUCLEOTIDE SEQUENCE [LARGE SCALE GENOMIC DNA]</scope>
    <source>
        <strain evidence="5">DAG 2021-001</strain>
        <tissue evidence="5">Whole body minus gut</tissue>
    </source>
</reference>
<dbReference type="Pfam" id="PF00385">
    <property type="entry name" value="Chromo"/>
    <property type="match status" value="2"/>
</dbReference>
<dbReference type="InterPro" id="IPR017984">
    <property type="entry name" value="Chromo_dom_subgr"/>
</dbReference>
<dbReference type="InterPro" id="IPR023779">
    <property type="entry name" value="Chromodomain_CS"/>
</dbReference>
<dbReference type="GO" id="GO:0005694">
    <property type="term" value="C:chromosome"/>
    <property type="evidence" value="ECO:0007669"/>
    <property type="project" value="UniProtKB-ARBA"/>
</dbReference>
<dbReference type="SUPFAM" id="SSF54160">
    <property type="entry name" value="Chromo domain-like"/>
    <property type="match status" value="2"/>
</dbReference>
<dbReference type="EMBL" id="JAZDUA010000085">
    <property type="protein sequence ID" value="KAK7868854.1"/>
    <property type="molecule type" value="Genomic_DNA"/>
</dbReference>
<organism evidence="5 6">
    <name type="scientific">Gryllus longicercus</name>
    <dbReference type="NCBI Taxonomy" id="2509291"/>
    <lineage>
        <taxon>Eukaryota</taxon>
        <taxon>Metazoa</taxon>
        <taxon>Ecdysozoa</taxon>
        <taxon>Arthropoda</taxon>
        <taxon>Hexapoda</taxon>
        <taxon>Insecta</taxon>
        <taxon>Pterygota</taxon>
        <taxon>Neoptera</taxon>
        <taxon>Polyneoptera</taxon>
        <taxon>Orthoptera</taxon>
        <taxon>Ensifera</taxon>
        <taxon>Gryllidea</taxon>
        <taxon>Grylloidea</taxon>
        <taxon>Gryllidae</taxon>
        <taxon>Gryllinae</taxon>
        <taxon>Gryllus</taxon>
    </lineage>
</organism>
<feature type="compositionally biased region" description="Acidic residues" evidence="3">
    <location>
        <begin position="71"/>
        <end position="81"/>
    </location>
</feature>
<feature type="region of interest" description="Disordered" evidence="3">
    <location>
        <begin position="193"/>
        <end position="223"/>
    </location>
</feature>
<evidence type="ECO:0000313" key="5">
    <source>
        <dbReference type="EMBL" id="KAK7868854.1"/>
    </source>
</evidence>
<feature type="compositionally biased region" description="Basic residues" evidence="3">
    <location>
        <begin position="1"/>
        <end position="12"/>
    </location>
</feature>
<feature type="compositionally biased region" description="Polar residues" evidence="3">
    <location>
        <begin position="317"/>
        <end position="331"/>
    </location>
</feature>
<evidence type="ECO:0000256" key="1">
    <source>
        <dbReference type="ARBA" id="ARBA00004123"/>
    </source>
</evidence>
<evidence type="ECO:0000313" key="6">
    <source>
        <dbReference type="Proteomes" id="UP001378592"/>
    </source>
</evidence>
<feature type="domain" description="Chromo" evidence="4">
    <location>
        <begin position="232"/>
        <end position="282"/>
    </location>
</feature>
<feature type="domain" description="Chromo" evidence="4">
    <location>
        <begin position="137"/>
        <end position="195"/>
    </location>
</feature>
<comment type="caution">
    <text evidence="5">The sequence shown here is derived from an EMBL/GenBank/DDBJ whole genome shotgun (WGS) entry which is preliminary data.</text>
</comment>
<name>A0AAN9W2T3_9ORTH</name>
<evidence type="ECO:0000259" key="4">
    <source>
        <dbReference type="PROSITE" id="PS50013"/>
    </source>
</evidence>
<keyword evidence="6" id="KW-1185">Reference proteome</keyword>
<protein>
    <recommendedName>
        <fullName evidence="4">Chromo domain-containing protein</fullName>
    </recommendedName>
</protein>
<gene>
    <name evidence="5" type="ORF">R5R35_014181</name>
</gene>
<feature type="compositionally biased region" description="Basic residues" evidence="3">
    <location>
        <begin position="201"/>
        <end position="217"/>
    </location>
</feature>
<dbReference type="AlphaFoldDB" id="A0AAN9W2T3"/>
<evidence type="ECO:0000256" key="2">
    <source>
        <dbReference type="ARBA" id="ARBA00023242"/>
    </source>
</evidence>
<dbReference type="Proteomes" id="UP001378592">
    <property type="component" value="Unassembled WGS sequence"/>
</dbReference>
<feature type="compositionally biased region" description="Basic residues" evidence="3">
    <location>
        <begin position="55"/>
        <end position="64"/>
    </location>
</feature>
<sequence>MRRLSSKSKKGKGANANNSGKGSILDTEAQDNENQAPSDAEESSSDKRVSLNQSKKGKRGKKIVATKPDDSDIDAESSDEEIFPKKNKRVRKSTAPKTEDDDESGSDDQPLNNRPKKGKRGQNNDHEEVEIKEEEQYEVEKVVDCRIQSGAKQYKIRWKGFKEDQDTWETEENLNCPDRIDAFLAENPDAFKKVAKESKSKGGKKPKKEPSSPKKKQRVVEPVAEEGGEKVYEVERVVEVHFKKNGEREFLIRWKGFTAEDDTWEPEANLNCPELIEKFMQKVEKAKEVTIRELRANPQVTNRFTLNSPDNGRRLSSRNTARQRTTYFNAE</sequence>
<dbReference type="PROSITE" id="PS50013">
    <property type="entry name" value="CHROMO_2"/>
    <property type="match status" value="2"/>
</dbReference>
<dbReference type="InterPro" id="IPR016197">
    <property type="entry name" value="Chromo-like_dom_sf"/>
</dbReference>